<accession>A0A841AME7</accession>
<sequence>MTSPNSPTTTPPGPQPATGTGARAEAEVYVTAFEEALQQRVPAPLRFSSVDDLKEELSWLDSRGTAMLFADLGSPQEAARRIILKWIVSEHLRRRRRGFRILAAGAGVLGLTLLVASNVNNPRVRCSP</sequence>
<reference evidence="3 4" key="1">
    <citation type="submission" date="2020-08" db="EMBL/GenBank/DDBJ databases">
        <title>Sequencing the genomes of 1000 actinobacteria strains.</title>
        <authorList>
            <person name="Klenk H.-P."/>
        </authorList>
    </citation>
    <scope>NUCLEOTIDE SEQUENCE [LARGE SCALE GENOMIC DNA]</scope>
    <source>
        <strain evidence="3 4">DSM 105784</strain>
    </source>
</reference>
<comment type="caution">
    <text evidence="3">The sequence shown here is derived from an EMBL/GenBank/DDBJ whole genome shotgun (WGS) entry which is preliminary data.</text>
</comment>
<evidence type="ECO:0000313" key="3">
    <source>
        <dbReference type="EMBL" id="MBB5843504.1"/>
    </source>
</evidence>
<keyword evidence="2" id="KW-0812">Transmembrane</keyword>
<evidence type="ECO:0000313" key="4">
    <source>
        <dbReference type="Proteomes" id="UP000536685"/>
    </source>
</evidence>
<name>A0A841AME7_9MICO</name>
<gene>
    <name evidence="3" type="ORF">HD599_001827</name>
</gene>
<dbReference type="EMBL" id="JACHMJ010000001">
    <property type="protein sequence ID" value="MBB5843504.1"/>
    <property type="molecule type" value="Genomic_DNA"/>
</dbReference>
<evidence type="ECO:0000256" key="1">
    <source>
        <dbReference type="SAM" id="MobiDB-lite"/>
    </source>
</evidence>
<dbReference type="AlphaFoldDB" id="A0A841AME7"/>
<protein>
    <submittedName>
        <fullName evidence="3">Uncharacterized protein</fullName>
    </submittedName>
</protein>
<proteinExistence type="predicted"/>
<feature type="transmembrane region" description="Helical" evidence="2">
    <location>
        <begin position="101"/>
        <end position="119"/>
    </location>
</feature>
<dbReference type="RefSeq" id="WP_184236349.1">
    <property type="nucleotide sequence ID" value="NZ_JACHMJ010000001.1"/>
</dbReference>
<keyword evidence="2" id="KW-0472">Membrane</keyword>
<feature type="region of interest" description="Disordered" evidence="1">
    <location>
        <begin position="1"/>
        <end position="24"/>
    </location>
</feature>
<dbReference type="Proteomes" id="UP000536685">
    <property type="component" value="Unassembled WGS sequence"/>
</dbReference>
<keyword evidence="4" id="KW-1185">Reference proteome</keyword>
<keyword evidence="2" id="KW-1133">Transmembrane helix</keyword>
<organism evidence="3 4">
    <name type="scientific">Conyzicola lurida</name>
    <dbReference type="NCBI Taxonomy" id="1172621"/>
    <lineage>
        <taxon>Bacteria</taxon>
        <taxon>Bacillati</taxon>
        <taxon>Actinomycetota</taxon>
        <taxon>Actinomycetes</taxon>
        <taxon>Micrococcales</taxon>
        <taxon>Microbacteriaceae</taxon>
        <taxon>Conyzicola</taxon>
    </lineage>
</organism>
<evidence type="ECO:0000256" key="2">
    <source>
        <dbReference type="SAM" id="Phobius"/>
    </source>
</evidence>